<feature type="region of interest" description="Disordered" evidence="1">
    <location>
        <begin position="76"/>
        <end position="96"/>
    </location>
</feature>
<evidence type="ECO:0000259" key="2">
    <source>
        <dbReference type="Pfam" id="PF02171"/>
    </source>
</evidence>
<dbReference type="InterPro" id="IPR036397">
    <property type="entry name" value="RNaseH_sf"/>
</dbReference>
<evidence type="ECO:0000313" key="4">
    <source>
        <dbReference type="RefSeq" id="XP_024886542.1"/>
    </source>
</evidence>
<dbReference type="Proteomes" id="UP000504618">
    <property type="component" value="Unplaced"/>
</dbReference>
<name>A0A6J1QVZ3_9HYME</name>
<keyword evidence="3" id="KW-1185">Reference proteome</keyword>
<sequence>MHYEIEAIKRAVSEVTGDKNNIEINCLVVQKRHQVCLHSGSTDMGDIRYSNTPGTIVDTTITNPEYTEFYLLSHASTDSKERSKAFSPRRNVSHNR</sequence>
<dbReference type="OrthoDB" id="5868801at2759"/>
<dbReference type="PANTHER" id="PTHR22891">
    <property type="entry name" value="EUKARYOTIC TRANSLATION INITIATION FACTOR 2C"/>
    <property type="match status" value="1"/>
</dbReference>
<dbReference type="GeneID" id="112464013"/>
<gene>
    <name evidence="4" type="primary">LOC112464013</name>
</gene>
<dbReference type="GO" id="GO:0003676">
    <property type="term" value="F:nucleic acid binding"/>
    <property type="evidence" value="ECO:0007669"/>
    <property type="project" value="InterPro"/>
</dbReference>
<protein>
    <submittedName>
        <fullName evidence="4">Protein argonaute 14-like</fullName>
    </submittedName>
</protein>
<dbReference type="InterPro" id="IPR003165">
    <property type="entry name" value="Piwi"/>
</dbReference>
<dbReference type="Gene3D" id="3.30.420.10">
    <property type="entry name" value="Ribonuclease H-like superfamily/Ribonuclease H"/>
    <property type="match status" value="1"/>
</dbReference>
<organism evidence="3 4">
    <name type="scientific">Temnothorax curvispinosus</name>
    <dbReference type="NCBI Taxonomy" id="300111"/>
    <lineage>
        <taxon>Eukaryota</taxon>
        <taxon>Metazoa</taxon>
        <taxon>Ecdysozoa</taxon>
        <taxon>Arthropoda</taxon>
        <taxon>Hexapoda</taxon>
        <taxon>Insecta</taxon>
        <taxon>Pterygota</taxon>
        <taxon>Neoptera</taxon>
        <taxon>Endopterygota</taxon>
        <taxon>Hymenoptera</taxon>
        <taxon>Apocrita</taxon>
        <taxon>Aculeata</taxon>
        <taxon>Formicoidea</taxon>
        <taxon>Formicidae</taxon>
        <taxon>Myrmicinae</taxon>
        <taxon>Temnothorax</taxon>
    </lineage>
</organism>
<dbReference type="AlphaFoldDB" id="A0A6J1QVZ3"/>
<dbReference type="SUPFAM" id="SSF53098">
    <property type="entry name" value="Ribonuclease H-like"/>
    <property type="match status" value="1"/>
</dbReference>
<reference evidence="4" key="1">
    <citation type="submission" date="2025-08" db="UniProtKB">
        <authorList>
            <consortium name="RefSeq"/>
        </authorList>
    </citation>
    <scope>IDENTIFICATION</scope>
    <source>
        <tissue evidence="4">Whole body</tissue>
    </source>
</reference>
<dbReference type="RefSeq" id="XP_024886542.1">
    <property type="nucleotide sequence ID" value="XM_025030774.1"/>
</dbReference>
<evidence type="ECO:0000313" key="3">
    <source>
        <dbReference type="Proteomes" id="UP000504618"/>
    </source>
</evidence>
<evidence type="ECO:0000256" key="1">
    <source>
        <dbReference type="SAM" id="MobiDB-lite"/>
    </source>
</evidence>
<dbReference type="InterPro" id="IPR012337">
    <property type="entry name" value="RNaseH-like_sf"/>
</dbReference>
<proteinExistence type="predicted"/>
<feature type="domain" description="Piwi" evidence="2">
    <location>
        <begin position="1"/>
        <end position="77"/>
    </location>
</feature>
<dbReference type="Pfam" id="PF02171">
    <property type="entry name" value="Piwi"/>
    <property type="match status" value="1"/>
</dbReference>
<accession>A0A6J1QVZ3</accession>